<dbReference type="Proteomes" id="UP000288805">
    <property type="component" value="Unassembled WGS sequence"/>
</dbReference>
<reference evidence="2 3" key="1">
    <citation type="journal article" date="2018" name="PLoS Genet.">
        <title>Population sequencing reveals clonal diversity and ancestral inbreeding in the grapevine cultivar Chardonnay.</title>
        <authorList>
            <person name="Roach M.J."/>
            <person name="Johnson D.L."/>
            <person name="Bohlmann J."/>
            <person name="van Vuuren H.J."/>
            <person name="Jones S.J."/>
            <person name="Pretorius I.S."/>
            <person name="Schmidt S.A."/>
            <person name="Borneman A.R."/>
        </authorList>
    </citation>
    <scope>NUCLEOTIDE SEQUENCE [LARGE SCALE GENOMIC DNA]</scope>
    <source>
        <strain evidence="3">cv. Chardonnay</strain>
        <strain evidence="2">I10V1</strain>
        <tissue evidence="2">Leaf</tissue>
    </source>
</reference>
<dbReference type="AlphaFoldDB" id="A0A438C994"/>
<dbReference type="EMBL" id="QGNW01002574">
    <property type="protein sequence ID" value="RVW17634.1"/>
    <property type="molecule type" value="Genomic_DNA"/>
</dbReference>
<comment type="caution">
    <text evidence="2">The sequence shown here is derived from an EMBL/GenBank/DDBJ whole genome shotgun (WGS) entry which is preliminary data.</text>
</comment>
<dbReference type="EMBL" id="QGNW01002432">
    <property type="protein sequence ID" value="RVW19814.1"/>
    <property type="molecule type" value="Genomic_DNA"/>
</dbReference>
<accession>A0A438C994</accession>
<proteinExistence type="predicted"/>
<dbReference type="PANTHER" id="PTHR36323:SF1">
    <property type="entry name" value="MYOTUBULARIN-LIKE PROTEIN"/>
    <property type="match status" value="1"/>
</dbReference>
<evidence type="ECO:0000313" key="3">
    <source>
        <dbReference type="Proteomes" id="UP000288805"/>
    </source>
</evidence>
<gene>
    <name evidence="1" type="ORF">CK203_071841</name>
    <name evidence="2" type="ORF">CK203_115231</name>
</gene>
<evidence type="ECO:0000313" key="2">
    <source>
        <dbReference type="EMBL" id="RVW19814.1"/>
    </source>
</evidence>
<name>A0A438C994_VITVI</name>
<protein>
    <submittedName>
        <fullName evidence="2">Uncharacterized protein</fullName>
    </submittedName>
</protein>
<dbReference type="PANTHER" id="PTHR36323">
    <property type="entry name" value="MYOTUBULARIN-LIKE PROTEIN"/>
    <property type="match status" value="1"/>
</dbReference>
<sequence length="208" mass="22438">MLEEEDEGKRHAWGLVTVPFGNSLGKQKGKGSPLSMRTWPCIKDVAIPNSASSSNDPLSPRVGCMGQVKRNNRVMGFPASHRFTATANATAAAKNANSVKYSKLKKFFSSKNLVATPGGSISGSRRELIVGGRRGSSKIDCHEDENYATVINVVDLDPPLPVIKRVQQRGDGGDSESLWKRRSGGVALKTLQLQPLHLPPHSLQPNSV</sequence>
<organism evidence="2 3">
    <name type="scientific">Vitis vinifera</name>
    <name type="common">Grape</name>
    <dbReference type="NCBI Taxonomy" id="29760"/>
    <lineage>
        <taxon>Eukaryota</taxon>
        <taxon>Viridiplantae</taxon>
        <taxon>Streptophyta</taxon>
        <taxon>Embryophyta</taxon>
        <taxon>Tracheophyta</taxon>
        <taxon>Spermatophyta</taxon>
        <taxon>Magnoliopsida</taxon>
        <taxon>eudicotyledons</taxon>
        <taxon>Gunneridae</taxon>
        <taxon>Pentapetalae</taxon>
        <taxon>rosids</taxon>
        <taxon>Vitales</taxon>
        <taxon>Vitaceae</taxon>
        <taxon>Viteae</taxon>
        <taxon>Vitis</taxon>
    </lineage>
</organism>
<evidence type="ECO:0000313" key="1">
    <source>
        <dbReference type="EMBL" id="RVW17634.1"/>
    </source>
</evidence>